<gene>
    <name evidence="1" type="ORF">S01H1_09207</name>
</gene>
<dbReference type="AlphaFoldDB" id="X0SMM6"/>
<comment type="caution">
    <text evidence="1">The sequence shown here is derived from an EMBL/GenBank/DDBJ whole genome shotgun (WGS) entry which is preliminary data.</text>
</comment>
<dbReference type="EMBL" id="BARS01004701">
    <property type="protein sequence ID" value="GAF82304.1"/>
    <property type="molecule type" value="Genomic_DNA"/>
</dbReference>
<organism evidence="1">
    <name type="scientific">marine sediment metagenome</name>
    <dbReference type="NCBI Taxonomy" id="412755"/>
    <lineage>
        <taxon>unclassified sequences</taxon>
        <taxon>metagenomes</taxon>
        <taxon>ecological metagenomes</taxon>
    </lineage>
</organism>
<reference evidence="1" key="1">
    <citation type="journal article" date="2014" name="Front. Microbiol.">
        <title>High frequency of phylogenetically diverse reductive dehalogenase-homologous genes in deep subseafloor sedimentary metagenomes.</title>
        <authorList>
            <person name="Kawai M."/>
            <person name="Futagami T."/>
            <person name="Toyoda A."/>
            <person name="Takaki Y."/>
            <person name="Nishi S."/>
            <person name="Hori S."/>
            <person name="Arai W."/>
            <person name="Tsubouchi T."/>
            <person name="Morono Y."/>
            <person name="Uchiyama I."/>
            <person name="Ito T."/>
            <person name="Fujiyama A."/>
            <person name="Inagaki F."/>
            <person name="Takami H."/>
        </authorList>
    </citation>
    <scope>NUCLEOTIDE SEQUENCE</scope>
    <source>
        <strain evidence="1">Expedition CK06-06</strain>
    </source>
</reference>
<name>X0SMM6_9ZZZZ</name>
<protein>
    <submittedName>
        <fullName evidence="1">Uncharacterized protein</fullName>
    </submittedName>
</protein>
<proteinExistence type="predicted"/>
<evidence type="ECO:0000313" key="1">
    <source>
        <dbReference type="EMBL" id="GAF82304.1"/>
    </source>
</evidence>
<accession>X0SMM6</accession>
<sequence>MFKPGDLVWFKQGPGQGADKSSVGLIIKTRDISDDYRGTRNVYIKWTKEDWRDDWWSDAQLILVEKNSV</sequence>